<dbReference type="Gene3D" id="1.10.1220.10">
    <property type="entry name" value="Met repressor-like"/>
    <property type="match status" value="1"/>
</dbReference>
<reference evidence="2 3" key="1">
    <citation type="submission" date="2020-04" db="EMBL/GenBank/DDBJ databases">
        <title>Paraburkholderia sp. RP-4-7 isolated from soil.</title>
        <authorList>
            <person name="Dahal R.H."/>
        </authorList>
    </citation>
    <scope>NUCLEOTIDE SEQUENCE [LARGE SCALE GENOMIC DNA]</scope>
    <source>
        <strain evidence="2 3">RP-4-7</strain>
    </source>
</reference>
<protein>
    <submittedName>
        <fullName evidence="2">Ribbon-helix-helix protein, CopG family</fullName>
    </submittedName>
</protein>
<dbReference type="Proteomes" id="UP000544134">
    <property type="component" value="Unassembled WGS sequence"/>
</dbReference>
<proteinExistence type="predicted"/>
<evidence type="ECO:0000259" key="1">
    <source>
        <dbReference type="Pfam" id="PF01402"/>
    </source>
</evidence>
<evidence type="ECO:0000313" key="3">
    <source>
        <dbReference type="Proteomes" id="UP000544134"/>
    </source>
</evidence>
<gene>
    <name evidence="2" type="ORF">HHL24_12525</name>
</gene>
<keyword evidence="3" id="KW-1185">Reference proteome</keyword>
<comment type="caution">
    <text evidence="2">The sequence shown here is derived from an EMBL/GenBank/DDBJ whole genome shotgun (WGS) entry which is preliminary data.</text>
</comment>
<evidence type="ECO:0000313" key="2">
    <source>
        <dbReference type="EMBL" id="NML98769.1"/>
    </source>
</evidence>
<dbReference type="InterPro" id="IPR013321">
    <property type="entry name" value="Arc_rbn_hlx_hlx"/>
</dbReference>
<dbReference type="RefSeq" id="WP_169485775.1">
    <property type="nucleotide sequence ID" value="NZ_JABBGJ010000011.1"/>
</dbReference>
<dbReference type="EMBL" id="JABBGJ010000011">
    <property type="protein sequence ID" value="NML98769.1"/>
    <property type="molecule type" value="Genomic_DNA"/>
</dbReference>
<name>A0A848IBJ3_9BURK</name>
<feature type="domain" description="Ribbon-helix-helix protein CopG" evidence="1">
    <location>
        <begin position="16"/>
        <end position="39"/>
    </location>
</feature>
<dbReference type="InterPro" id="IPR002145">
    <property type="entry name" value="CopG"/>
</dbReference>
<dbReference type="Pfam" id="PF01402">
    <property type="entry name" value="RHH_1"/>
    <property type="match status" value="1"/>
</dbReference>
<organism evidence="2 3">
    <name type="scientific">Paraburkholderia polaris</name>
    <dbReference type="NCBI Taxonomy" id="2728848"/>
    <lineage>
        <taxon>Bacteria</taxon>
        <taxon>Pseudomonadati</taxon>
        <taxon>Pseudomonadota</taxon>
        <taxon>Betaproteobacteria</taxon>
        <taxon>Burkholderiales</taxon>
        <taxon>Burkholderiaceae</taxon>
        <taxon>Paraburkholderia</taxon>
    </lineage>
</organism>
<sequence length="41" mass="4774">MSFKTRPDLQRAVRICAAEQDLDVSEIIRRAIAQYLETKHT</sequence>
<dbReference type="AlphaFoldDB" id="A0A848IBJ3"/>
<dbReference type="GO" id="GO:0006355">
    <property type="term" value="P:regulation of DNA-templated transcription"/>
    <property type="evidence" value="ECO:0007669"/>
    <property type="project" value="InterPro"/>
</dbReference>
<accession>A0A848IBJ3</accession>